<proteinExistence type="predicted"/>
<dbReference type="InterPro" id="IPR005532">
    <property type="entry name" value="SUMF_dom"/>
</dbReference>
<evidence type="ECO:0000313" key="3">
    <source>
        <dbReference type="EMBL" id="PZN81638.1"/>
    </source>
</evidence>
<gene>
    <name evidence="3" type="ORF">DM484_08010</name>
</gene>
<reference evidence="3 4" key="1">
    <citation type="journal article" date="2018" name="Aquat. Microb. Ecol.">
        <title>Gammaproteobacterial methanotrophs dominate.</title>
        <authorList>
            <person name="Rissanen A.J."/>
            <person name="Saarenheimo J."/>
            <person name="Tiirola M."/>
            <person name="Peura S."/>
            <person name="Aalto S.L."/>
            <person name="Karvinen A."/>
            <person name="Nykanen H."/>
        </authorList>
    </citation>
    <scope>NUCLEOTIDE SEQUENCE [LARGE SCALE GENOMIC DNA]</scope>
    <source>
        <strain evidence="3">AMbin10</strain>
    </source>
</reference>
<evidence type="ECO:0000259" key="2">
    <source>
        <dbReference type="Pfam" id="PF03781"/>
    </source>
</evidence>
<sequence>MPCGWRPETGAARVVRGGSWNNNARNCRSAYRNNNDPDNRNNNTGFRCARAHDQAGRLEPEQAAIHGVGSPSPKPKGPRCASSGRRMPRERSPVGRLFLNGSIPCKPRPSSTPLGIL</sequence>
<dbReference type="EMBL" id="QJPH01000261">
    <property type="protein sequence ID" value="PZN81638.1"/>
    <property type="molecule type" value="Genomic_DNA"/>
</dbReference>
<dbReference type="AlphaFoldDB" id="A0A2W4RPF0"/>
<evidence type="ECO:0000313" key="4">
    <source>
        <dbReference type="Proteomes" id="UP000249396"/>
    </source>
</evidence>
<comment type="caution">
    <text evidence="3">The sequence shown here is derived from an EMBL/GenBank/DDBJ whole genome shotgun (WGS) entry which is preliminary data.</text>
</comment>
<protein>
    <recommendedName>
        <fullName evidence="2">Sulfatase-modifying factor enzyme-like domain-containing protein</fullName>
    </recommendedName>
</protein>
<dbReference type="InterPro" id="IPR016187">
    <property type="entry name" value="CTDL_fold"/>
</dbReference>
<dbReference type="Pfam" id="PF03781">
    <property type="entry name" value="FGE-sulfatase"/>
    <property type="match status" value="1"/>
</dbReference>
<feature type="region of interest" description="Disordered" evidence="1">
    <location>
        <begin position="64"/>
        <end position="117"/>
    </location>
</feature>
<feature type="domain" description="Sulfatase-modifying factor enzyme-like" evidence="2">
    <location>
        <begin position="5"/>
        <end position="50"/>
    </location>
</feature>
<organism evidence="3 4">
    <name type="scientific">Candidatus Methylumidiphilus alinenensis</name>
    <dbReference type="NCBI Taxonomy" id="2202197"/>
    <lineage>
        <taxon>Bacteria</taxon>
        <taxon>Pseudomonadati</taxon>
        <taxon>Pseudomonadota</taxon>
        <taxon>Gammaproteobacteria</taxon>
        <taxon>Methylococcales</taxon>
        <taxon>Candidatus Methylumidiphilus</taxon>
    </lineage>
</organism>
<accession>A0A2W4RPF0</accession>
<name>A0A2W4RPF0_9GAMM</name>
<dbReference type="Proteomes" id="UP000249396">
    <property type="component" value="Unassembled WGS sequence"/>
</dbReference>
<dbReference type="Gene3D" id="3.90.1580.10">
    <property type="entry name" value="paralog of FGE (formylglycine-generating enzyme)"/>
    <property type="match status" value="1"/>
</dbReference>
<dbReference type="SUPFAM" id="SSF56436">
    <property type="entry name" value="C-type lectin-like"/>
    <property type="match status" value="1"/>
</dbReference>
<evidence type="ECO:0000256" key="1">
    <source>
        <dbReference type="SAM" id="MobiDB-lite"/>
    </source>
</evidence>
<dbReference type="InterPro" id="IPR042095">
    <property type="entry name" value="SUMF_sf"/>
</dbReference>